<feature type="transmembrane region" description="Helical" evidence="2">
    <location>
        <begin position="69"/>
        <end position="85"/>
    </location>
</feature>
<protein>
    <submittedName>
        <fullName evidence="3">Uncharacterized protein</fullName>
    </submittedName>
</protein>
<reference evidence="3" key="1">
    <citation type="submission" date="2018-04" db="EMBL/GenBank/DDBJ databases">
        <title>WGS assembly of Panicum hallii.</title>
        <authorList>
            <person name="Lovell J."/>
            <person name="Jenkins J."/>
            <person name="Lowry D."/>
            <person name="Mamidi S."/>
            <person name="Sreedasyam A."/>
            <person name="Weng X."/>
            <person name="Barry K."/>
            <person name="Bonette J."/>
            <person name="Campitelli B."/>
            <person name="Daum C."/>
            <person name="Gordon S."/>
            <person name="Gould B."/>
            <person name="Lipzen A."/>
            <person name="Macqueen A."/>
            <person name="Palacio-Mejia J."/>
            <person name="Plott C."/>
            <person name="Shakirov E."/>
            <person name="Shu S."/>
            <person name="Yoshinaga Y."/>
            <person name="Zane M."/>
            <person name="Rokhsar D."/>
            <person name="Grimwood J."/>
            <person name="Schmutz J."/>
            <person name="Juenger T."/>
        </authorList>
    </citation>
    <scope>NUCLEOTIDE SEQUENCE [LARGE SCALE GENOMIC DNA]</scope>
    <source>
        <strain evidence="3">FIL2</strain>
    </source>
</reference>
<evidence type="ECO:0000256" key="1">
    <source>
        <dbReference type="SAM" id="MobiDB-lite"/>
    </source>
</evidence>
<keyword evidence="2" id="KW-0812">Transmembrane</keyword>
<dbReference type="AlphaFoldDB" id="A0A2T8I0J2"/>
<feature type="compositionally biased region" description="Basic residues" evidence="1">
    <location>
        <begin position="1"/>
        <end position="10"/>
    </location>
</feature>
<name>A0A2T8I0J2_9POAL</name>
<proteinExistence type="predicted"/>
<dbReference type="Gramene" id="PVH31197">
    <property type="protein sequence ID" value="PVH31197"/>
    <property type="gene ID" value="PAHAL_9G079800"/>
</dbReference>
<sequence>MRYGARRSSGRRQYTARSPDLERSRRIWSEVGEDEGRVGVVEVERVPGPVAAAVAAARRRMKRMRATEPRLLLLLLVVVGGRSGLGKRTGTVELLLLLVGVAGEQRMGEGCERLLETV</sequence>
<organism evidence="3">
    <name type="scientific">Panicum hallii</name>
    <dbReference type="NCBI Taxonomy" id="206008"/>
    <lineage>
        <taxon>Eukaryota</taxon>
        <taxon>Viridiplantae</taxon>
        <taxon>Streptophyta</taxon>
        <taxon>Embryophyta</taxon>
        <taxon>Tracheophyta</taxon>
        <taxon>Spermatophyta</taxon>
        <taxon>Magnoliopsida</taxon>
        <taxon>Liliopsida</taxon>
        <taxon>Poales</taxon>
        <taxon>Poaceae</taxon>
        <taxon>PACMAD clade</taxon>
        <taxon>Panicoideae</taxon>
        <taxon>Panicodae</taxon>
        <taxon>Paniceae</taxon>
        <taxon>Panicinae</taxon>
        <taxon>Panicum</taxon>
        <taxon>Panicum sect. Panicum</taxon>
    </lineage>
</organism>
<feature type="region of interest" description="Disordered" evidence="1">
    <location>
        <begin position="1"/>
        <end position="21"/>
    </location>
</feature>
<evidence type="ECO:0000313" key="3">
    <source>
        <dbReference type="EMBL" id="PVH31197.1"/>
    </source>
</evidence>
<keyword evidence="2" id="KW-0472">Membrane</keyword>
<gene>
    <name evidence="3" type="ORF">PAHAL_9G079800</name>
</gene>
<dbReference type="Proteomes" id="UP000243499">
    <property type="component" value="Chromosome 9"/>
</dbReference>
<accession>A0A2T8I0J2</accession>
<keyword evidence="2" id="KW-1133">Transmembrane helix</keyword>
<dbReference type="EMBL" id="CM008054">
    <property type="protein sequence ID" value="PVH31197.1"/>
    <property type="molecule type" value="Genomic_DNA"/>
</dbReference>
<evidence type="ECO:0000256" key="2">
    <source>
        <dbReference type="SAM" id="Phobius"/>
    </source>
</evidence>